<keyword evidence="2" id="KW-1185">Reference proteome</keyword>
<dbReference type="EMBL" id="CP001277">
    <property type="protein sequence ID" value="ACQ67538.1"/>
    <property type="molecule type" value="Genomic_DNA"/>
</dbReference>
<reference evidence="1 2" key="1">
    <citation type="journal article" date="2009" name="Proc. Natl. Acad. Sci. U.S.A.">
        <title>Hamiltonella defensa, genome evolution of protective bacterial endosymbiont from pathogenic ancestors.</title>
        <authorList>
            <person name="Degnan P.H."/>
            <person name="Yu Y."/>
            <person name="Sisneros N."/>
            <person name="Wing R.A."/>
            <person name="Moran N.A."/>
        </authorList>
    </citation>
    <scope>NUCLEOTIDE SEQUENCE [LARGE SCALE GENOMIC DNA]</scope>
    <source>
        <strain evidence="2">5AT</strain>
    </source>
</reference>
<gene>
    <name evidence="1" type="ordered locus">HDEF_0816</name>
</gene>
<proteinExistence type="predicted"/>
<evidence type="ECO:0000313" key="2">
    <source>
        <dbReference type="Proteomes" id="UP000002334"/>
    </source>
</evidence>
<dbReference type="AlphaFoldDB" id="C4K4P5"/>
<protein>
    <submittedName>
        <fullName evidence="1">Uncharacterized protein</fullName>
    </submittedName>
</protein>
<dbReference type="Proteomes" id="UP000002334">
    <property type="component" value="Chromosome"/>
</dbReference>
<sequence>MQNERQLILKKNQYSSQGFLQYQTIRYSSFFQKFIFHHFYFLRP</sequence>
<dbReference type="HOGENOM" id="CLU_3217009_0_0_6"/>
<name>C4K4P5_HAMD5</name>
<dbReference type="KEGG" id="hde:HDEF_0816"/>
<organism evidence="1 2">
    <name type="scientific">Hamiltonella defensa subsp. Acyrthosiphon pisum (strain 5AT)</name>
    <dbReference type="NCBI Taxonomy" id="572265"/>
    <lineage>
        <taxon>Bacteria</taxon>
        <taxon>Pseudomonadati</taxon>
        <taxon>Pseudomonadota</taxon>
        <taxon>Gammaproteobacteria</taxon>
        <taxon>Enterobacterales</taxon>
        <taxon>Enterobacteriaceae</taxon>
        <taxon>aphid secondary symbionts</taxon>
        <taxon>Candidatus Williamhamiltonella</taxon>
    </lineage>
</organism>
<evidence type="ECO:0000313" key="1">
    <source>
        <dbReference type="EMBL" id="ACQ67538.1"/>
    </source>
</evidence>
<accession>C4K4P5</accession>